<accession>A0A914YX83</accession>
<sequence length="66" mass="7525">MTDEGPQLKEYAELSLEAYDSFTQNRFGRNYNTLASTLPVAMDYALAWMKLLVALPNVENTLLSMY</sequence>
<keyword evidence="1" id="KW-1185">Reference proteome</keyword>
<evidence type="ECO:0000313" key="1">
    <source>
        <dbReference type="Proteomes" id="UP000887577"/>
    </source>
</evidence>
<reference evidence="2" key="1">
    <citation type="submission" date="2022-11" db="UniProtKB">
        <authorList>
            <consortium name="WormBaseParasite"/>
        </authorList>
    </citation>
    <scope>IDENTIFICATION</scope>
</reference>
<proteinExistence type="predicted"/>
<evidence type="ECO:0000313" key="2">
    <source>
        <dbReference type="WBParaSite" id="PSU_v2.g426.t1"/>
    </source>
</evidence>
<protein>
    <submittedName>
        <fullName evidence="2">Uncharacterized protein</fullName>
    </submittedName>
</protein>
<dbReference type="WBParaSite" id="PSU_v2.g426.t1">
    <property type="protein sequence ID" value="PSU_v2.g426.t1"/>
    <property type="gene ID" value="PSU_v2.g426"/>
</dbReference>
<dbReference type="Proteomes" id="UP000887577">
    <property type="component" value="Unplaced"/>
</dbReference>
<dbReference type="AlphaFoldDB" id="A0A914YX83"/>
<name>A0A914YX83_9BILA</name>
<organism evidence="1 2">
    <name type="scientific">Panagrolaimus superbus</name>
    <dbReference type="NCBI Taxonomy" id="310955"/>
    <lineage>
        <taxon>Eukaryota</taxon>
        <taxon>Metazoa</taxon>
        <taxon>Ecdysozoa</taxon>
        <taxon>Nematoda</taxon>
        <taxon>Chromadorea</taxon>
        <taxon>Rhabditida</taxon>
        <taxon>Tylenchina</taxon>
        <taxon>Panagrolaimomorpha</taxon>
        <taxon>Panagrolaimoidea</taxon>
        <taxon>Panagrolaimidae</taxon>
        <taxon>Panagrolaimus</taxon>
    </lineage>
</organism>